<dbReference type="Gene3D" id="1.10.10.60">
    <property type="entry name" value="Homeodomain-like"/>
    <property type="match status" value="1"/>
</dbReference>
<evidence type="ECO:0000256" key="4">
    <source>
        <dbReference type="ARBA" id="ARBA00023163"/>
    </source>
</evidence>
<dbReference type="SUPFAM" id="SSF51215">
    <property type="entry name" value="Regulatory protein AraC"/>
    <property type="match status" value="1"/>
</dbReference>
<dbReference type="Gene3D" id="2.60.120.10">
    <property type="entry name" value="Jelly Rolls"/>
    <property type="match status" value="1"/>
</dbReference>
<evidence type="ECO:0000256" key="2">
    <source>
        <dbReference type="ARBA" id="ARBA00023125"/>
    </source>
</evidence>
<organism evidence="6 7">
    <name type="scientific">Azospirillum palustre</name>
    <dbReference type="NCBI Taxonomy" id="2044885"/>
    <lineage>
        <taxon>Bacteria</taxon>
        <taxon>Pseudomonadati</taxon>
        <taxon>Pseudomonadota</taxon>
        <taxon>Alphaproteobacteria</taxon>
        <taxon>Rhodospirillales</taxon>
        <taxon>Azospirillaceae</taxon>
        <taxon>Azospirillum</taxon>
    </lineage>
</organism>
<evidence type="ECO:0000313" key="7">
    <source>
        <dbReference type="Proteomes" id="UP000225379"/>
    </source>
</evidence>
<dbReference type="InterPro" id="IPR020449">
    <property type="entry name" value="Tscrpt_reg_AraC-type_HTH"/>
</dbReference>
<dbReference type="EMBL" id="PDKW01000039">
    <property type="protein sequence ID" value="PGH58104.1"/>
    <property type="molecule type" value="Genomic_DNA"/>
</dbReference>
<dbReference type="GO" id="GO:0003700">
    <property type="term" value="F:DNA-binding transcription factor activity"/>
    <property type="evidence" value="ECO:0007669"/>
    <property type="project" value="InterPro"/>
</dbReference>
<dbReference type="PROSITE" id="PS01124">
    <property type="entry name" value="HTH_ARAC_FAMILY_2"/>
    <property type="match status" value="1"/>
</dbReference>
<dbReference type="InterPro" id="IPR018062">
    <property type="entry name" value="HTH_AraC-typ_CS"/>
</dbReference>
<dbReference type="Proteomes" id="UP000225379">
    <property type="component" value="Unassembled WGS sequence"/>
</dbReference>
<feature type="domain" description="HTH araC/xylS-type" evidence="5">
    <location>
        <begin position="181"/>
        <end position="278"/>
    </location>
</feature>
<dbReference type="SMART" id="SM00342">
    <property type="entry name" value="HTH_ARAC"/>
    <property type="match status" value="1"/>
</dbReference>
<dbReference type="PANTHER" id="PTHR46796">
    <property type="entry name" value="HTH-TYPE TRANSCRIPTIONAL ACTIVATOR RHAS-RELATED"/>
    <property type="match status" value="1"/>
</dbReference>
<dbReference type="InterPro" id="IPR037923">
    <property type="entry name" value="HTH-like"/>
</dbReference>
<dbReference type="InterPro" id="IPR003313">
    <property type="entry name" value="AraC-bd"/>
</dbReference>
<dbReference type="PRINTS" id="PR00032">
    <property type="entry name" value="HTHARAC"/>
</dbReference>
<protein>
    <submittedName>
        <fullName evidence="6">AraC family transcriptional regulator</fullName>
    </submittedName>
</protein>
<keyword evidence="7" id="KW-1185">Reference proteome</keyword>
<evidence type="ECO:0000256" key="1">
    <source>
        <dbReference type="ARBA" id="ARBA00023015"/>
    </source>
</evidence>
<dbReference type="PROSITE" id="PS00041">
    <property type="entry name" value="HTH_ARAC_FAMILY_1"/>
    <property type="match status" value="1"/>
</dbReference>
<dbReference type="RefSeq" id="WP_098736087.1">
    <property type="nucleotide sequence ID" value="NZ_PDKW01000039.1"/>
</dbReference>
<keyword evidence="1" id="KW-0805">Transcription regulation</keyword>
<comment type="caution">
    <text evidence="6">The sequence shown here is derived from an EMBL/GenBank/DDBJ whole genome shotgun (WGS) entry which is preliminary data.</text>
</comment>
<evidence type="ECO:0000256" key="3">
    <source>
        <dbReference type="ARBA" id="ARBA00023159"/>
    </source>
</evidence>
<accession>A0A2B8B9W1</accession>
<dbReference type="InterPro" id="IPR050204">
    <property type="entry name" value="AraC_XylS_family_regulators"/>
</dbReference>
<reference evidence="7" key="1">
    <citation type="submission" date="2017-10" db="EMBL/GenBank/DDBJ databases">
        <authorList>
            <person name="Kravchenko I.K."/>
            <person name="Grouzdev D.S."/>
        </authorList>
    </citation>
    <scope>NUCLEOTIDE SEQUENCE [LARGE SCALE GENOMIC DNA]</scope>
    <source>
        <strain evidence="7">B2</strain>
    </source>
</reference>
<evidence type="ECO:0000313" key="6">
    <source>
        <dbReference type="EMBL" id="PGH58104.1"/>
    </source>
</evidence>
<dbReference type="InterPro" id="IPR014710">
    <property type="entry name" value="RmlC-like_jellyroll"/>
</dbReference>
<name>A0A2B8B9W1_9PROT</name>
<gene>
    <name evidence="6" type="ORF">CRT60_09135</name>
</gene>
<dbReference type="GO" id="GO:0043565">
    <property type="term" value="F:sequence-specific DNA binding"/>
    <property type="evidence" value="ECO:0007669"/>
    <property type="project" value="InterPro"/>
</dbReference>
<evidence type="ECO:0000259" key="5">
    <source>
        <dbReference type="PROSITE" id="PS01124"/>
    </source>
</evidence>
<dbReference type="Pfam" id="PF12833">
    <property type="entry name" value="HTH_18"/>
    <property type="match status" value="1"/>
</dbReference>
<proteinExistence type="predicted"/>
<keyword evidence="2" id="KW-0238">DNA-binding</keyword>
<dbReference type="PANTHER" id="PTHR46796:SF2">
    <property type="entry name" value="TRANSCRIPTIONAL REGULATORY PROTEIN"/>
    <property type="match status" value="1"/>
</dbReference>
<dbReference type="AlphaFoldDB" id="A0A2B8B9W1"/>
<sequence length="279" mass="30521">MTRASGNASRNRHRFWRDPALPHLEARSIEDGREVCYGWHSHPTFSIGLVTGGVSDFRIGAECHRIAAGTVVLMNPDEAHACNPLDSRPWSYRMLYADAAWLAAVEGEAAFRPFAPSLSRDAELAGRLERLFGVLFDPAPDSALGSAGKADAARSFFAGLRPALGGVPSTVDENGGHAALDRAADFISAHCTQPLRLADIAEVSGLSPSYLVRSFKARYGLTPHAYQINRRIQYGRRELQRGRPIVEVALDAGFADQAHFQRAFKRHVAATPGQYMRPE</sequence>
<keyword evidence="4" id="KW-0804">Transcription</keyword>
<dbReference type="OrthoDB" id="9809338at2"/>
<dbReference type="Pfam" id="PF02311">
    <property type="entry name" value="AraC_binding"/>
    <property type="match status" value="1"/>
</dbReference>
<dbReference type="InterPro" id="IPR009057">
    <property type="entry name" value="Homeodomain-like_sf"/>
</dbReference>
<keyword evidence="3" id="KW-0010">Activator</keyword>
<dbReference type="SUPFAM" id="SSF46689">
    <property type="entry name" value="Homeodomain-like"/>
    <property type="match status" value="2"/>
</dbReference>
<dbReference type="InterPro" id="IPR018060">
    <property type="entry name" value="HTH_AraC"/>
</dbReference>